<dbReference type="AlphaFoldDB" id="A0A166CCX2"/>
<organism evidence="3 4">
    <name type="scientific">Daucus carota subsp. sativus</name>
    <name type="common">Carrot</name>
    <dbReference type="NCBI Taxonomy" id="79200"/>
    <lineage>
        <taxon>Eukaryota</taxon>
        <taxon>Viridiplantae</taxon>
        <taxon>Streptophyta</taxon>
        <taxon>Embryophyta</taxon>
        <taxon>Tracheophyta</taxon>
        <taxon>Spermatophyta</taxon>
        <taxon>Magnoliopsida</taxon>
        <taxon>eudicotyledons</taxon>
        <taxon>Gunneridae</taxon>
        <taxon>Pentapetalae</taxon>
        <taxon>asterids</taxon>
        <taxon>campanulids</taxon>
        <taxon>Apiales</taxon>
        <taxon>Apiaceae</taxon>
        <taxon>Apioideae</taxon>
        <taxon>Scandiceae</taxon>
        <taxon>Daucinae</taxon>
        <taxon>Daucus</taxon>
        <taxon>Daucus sect. Daucus</taxon>
    </lineage>
</organism>
<sequence length="365" mass="41056">MRKILFDPIGTTLPPQLPPSPAPAPSPSEPYYQQSNDFYGSVYNYFLPPGLPEDSAYEMSTISIVICLLILSICSLLFIFHLRLRSRWSHHLQKFSSAWSLRVLLVMYVALWASNEILRLPFFRRRYIYPYLPPLNLAQEVNLCKAYVVLSLGLYEPAILATLLFLLRVSVKKRCPSQLSAIAKVGSMCLPVFLGQILVVYFSPLQAQLPEIFYRGSVISKDLHGNTNVYCTYPWSSTIVFACFGMSYTLGFSLSCWEVLSVVINKSIIYRINFLAMTINSTIPLQIVFLGLSAFSSTGKVASEAMLIAMFFCAALCVIVGLGTLVIKPTADALASVVDFHRSNARVHIRDLEFDKKQEENEQKQ</sequence>
<name>A0A166CCX2_DAUCS</name>
<evidence type="ECO:0000256" key="2">
    <source>
        <dbReference type="SAM" id="Phobius"/>
    </source>
</evidence>
<feature type="compositionally biased region" description="Pro residues" evidence="1">
    <location>
        <begin position="15"/>
        <end position="28"/>
    </location>
</feature>
<protein>
    <submittedName>
        <fullName evidence="3">Uncharacterized protein</fullName>
    </submittedName>
</protein>
<feature type="transmembrane region" description="Helical" evidence="2">
    <location>
        <begin position="61"/>
        <end position="82"/>
    </location>
</feature>
<reference evidence="3" key="1">
    <citation type="journal article" date="2016" name="Nat. Genet.">
        <title>A high-quality carrot genome assembly provides new insights into carotenoid accumulation and asterid genome evolution.</title>
        <authorList>
            <person name="Iorizzo M."/>
            <person name="Ellison S."/>
            <person name="Senalik D."/>
            <person name="Zeng P."/>
            <person name="Satapoomin P."/>
            <person name="Huang J."/>
            <person name="Bowman M."/>
            <person name="Iovene M."/>
            <person name="Sanseverino W."/>
            <person name="Cavagnaro P."/>
            <person name="Yildiz M."/>
            <person name="Macko-Podgorni A."/>
            <person name="Moranska E."/>
            <person name="Grzebelus E."/>
            <person name="Grzebelus D."/>
            <person name="Ashrafi H."/>
            <person name="Zheng Z."/>
            <person name="Cheng S."/>
            <person name="Spooner D."/>
            <person name="Van Deynze A."/>
            <person name="Simon P."/>
        </authorList>
    </citation>
    <scope>NUCLEOTIDE SEQUENCE</scope>
    <source>
        <tissue evidence="3">Leaf</tissue>
    </source>
</reference>
<evidence type="ECO:0000256" key="1">
    <source>
        <dbReference type="SAM" id="MobiDB-lite"/>
    </source>
</evidence>
<dbReference type="EMBL" id="CP093345">
    <property type="protein sequence ID" value="WOG94702.1"/>
    <property type="molecule type" value="Genomic_DNA"/>
</dbReference>
<keyword evidence="2" id="KW-0812">Transmembrane</keyword>
<evidence type="ECO:0000313" key="3">
    <source>
        <dbReference type="EMBL" id="WOG94702.1"/>
    </source>
</evidence>
<keyword evidence="2" id="KW-1133">Transmembrane helix</keyword>
<dbReference type="KEGG" id="dcr:108212861"/>
<feature type="region of interest" description="Disordered" evidence="1">
    <location>
        <begin position="1"/>
        <end position="28"/>
    </location>
</feature>
<dbReference type="OrthoDB" id="539709at2759"/>
<dbReference type="OMA" id="AFLFSCW"/>
<feature type="transmembrane region" description="Helical" evidence="2">
    <location>
        <begin position="307"/>
        <end position="327"/>
    </location>
</feature>
<gene>
    <name evidence="3" type="ORF">DCAR_0313999</name>
</gene>
<keyword evidence="4" id="KW-1185">Reference proteome</keyword>
<dbReference type="PANTHER" id="PTHR34116">
    <property type="entry name" value="PLASMINOGEN ACTIVATOR INHIBITOR"/>
    <property type="match status" value="1"/>
</dbReference>
<feature type="transmembrane region" description="Helical" evidence="2">
    <location>
        <begin position="146"/>
        <end position="167"/>
    </location>
</feature>
<feature type="transmembrane region" description="Helical" evidence="2">
    <location>
        <begin position="272"/>
        <end position="295"/>
    </location>
</feature>
<accession>A0A166CCX2</accession>
<dbReference type="Gramene" id="KZN03600">
    <property type="protein sequence ID" value="KZN03600"/>
    <property type="gene ID" value="DCAR_012356"/>
</dbReference>
<feature type="transmembrane region" description="Helical" evidence="2">
    <location>
        <begin position="239"/>
        <end position="260"/>
    </location>
</feature>
<feature type="transmembrane region" description="Helical" evidence="2">
    <location>
        <begin position="103"/>
        <end position="122"/>
    </location>
</feature>
<keyword evidence="2" id="KW-0472">Membrane</keyword>
<dbReference type="Proteomes" id="UP000077755">
    <property type="component" value="Chromosome 3"/>
</dbReference>
<evidence type="ECO:0000313" key="4">
    <source>
        <dbReference type="Proteomes" id="UP000077755"/>
    </source>
</evidence>
<reference evidence="3" key="2">
    <citation type="submission" date="2022-03" db="EMBL/GenBank/DDBJ databases">
        <title>Draft title - Genomic analysis of global carrot germplasm unveils the trajectory of domestication and the origin of high carotenoid orange carrot.</title>
        <authorList>
            <person name="Iorizzo M."/>
            <person name="Ellison S."/>
            <person name="Senalik D."/>
            <person name="Macko-Podgorni A."/>
            <person name="Grzebelus D."/>
            <person name="Bostan H."/>
            <person name="Rolling W."/>
            <person name="Curaba J."/>
            <person name="Simon P."/>
        </authorList>
    </citation>
    <scope>NUCLEOTIDE SEQUENCE</scope>
    <source>
        <tissue evidence="3">Leaf</tissue>
    </source>
</reference>
<proteinExistence type="predicted"/>
<dbReference type="PANTHER" id="PTHR34116:SF9">
    <property type="entry name" value="OS08G0346600 PROTEIN"/>
    <property type="match status" value="1"/>
</dbReference>
<feature type="transmembrane region" description="Helical" evidence="2">
    <location>
        <begin position="179"/>
        <end position="202"/>
    </location>
</feature>